<dbReference type="GO" id="GO:0006508">
    <property type="term" value="P:proteolysis"/>
    <property type="evidence" value="ECO:0007669"/>
    <property type="project" value="InterPro"/>
</dbReference>
<dbReference type="InterPro" id="IPR029058">
    <property type="entry name" value="AB_hydrolase_fold"/>
</dbReference>
<gene>
    <name evidence="2" type="ORF">PENSOL_c031G04816</name>
</gene>
<dbReference type="GO" id="GO:0017000">
    <property type="term" value="P:antibiotic biosynthetic process"/>
    <property type="evidence" value="ECO:0007669"/>
    <property type="project" value="UniProtKB-ARBA"/>
</dbReference>
<feature type="domain" description="Peptidase S9 prolyl oligopeptidase catalytic" evidence="1">
    <location>
        <begin position="2"/>
        <end position="42"/>
    </location>
</feature>
<reference evidence="3" key="1">
    <citation type="journal article" date="2017" name="Nat. Microbiol.">
        <title>Global analysis of biosynthetic gene clusters reveals vast potential of secondary metabolite production in Penicillium species.</title>
        <authorList>
            <person name="Nielsen J.C."/>
            <person name="Grijseels S."/>
            <person name="Prigent S."/>
            <person name="Ji B."/>
            <person name="Dainat J."/>
            <person name="Nielsen K.F."/>
            <person name="Frisvad J.C."/>
            <person name="Workman M."/>
            <person name="Nielsen J."/>
        </authorList>
    </citation>
    <scope>NUCLEOTIDE SEQUENCE [LARGE SCALE GENOMIC DNA]</scope>
    <source>
        <strain evidence="3">IBT 29525</strain>
    </source>
</reference>
<comment type="caution">
    <text evidence="2">The sequence shown here is derived from an EMBL/GenBank/DDBJ whole genome shotgun (WGS) entry which is preliminary data.</text>
</comment>
<accession>A0A1V6QX22</accession>
<dbReference type="GO" id="GO:0008236">
    <property type="term" value="F:serine-type peptidase activity"/>
    <property type="evidence" value="ECO:0007669"/>
    <property type="project" value="InterPro"/>
</dbReference>
<protein>
    <recommendedName>
        <fullName evidence="1">Peptidase S9 prolyl oligopeptidase catalytic domain-containing protein</fullName>
    </recommendedName>
</protein>
<dbReference type="EMBL" id="MDYO01000031">
    <property type="protein sequence ID" value="OQD93607.1"/>
    <property type="molecule type" value="Genomic_DNA"/>
</dbReference>
<dbReference type="AlphaFoldDB" id="A0A1V6QX22"/>
<proteinExistence type="predicted"/>
<sequence>MRNVKTPILILHGENDVRVPLEQAIAFYRACVRNNVPVDMVTG</sequence>
<evidence type="ECO:0000313" key="2">
    <source>
        <dbReference type="EMBL" id="OQD93607.1"/>
    </source>
</evidence>
<dbReference type="Proteomes" id="UP000191612">
    <property type="component" value="Unassembled WGS sequence"/>
</dbReference>
<dbReference type="Pfam" id="PF00326">
    <property type="entry name" value="Peptidase_S9"/>
    <property type="match status" value="1"/>
</dbReference>
<dbReference type="SUPFAM" id="SSF53474">
    <property type="entry name" value="alpha/beta-Hydrolases"/>
    <property type="match status" value="1"/>
</dbReference>
<keyword evidence="3" id="KW-1185">Reference proteome</keyword>
<evidence type="ECO:0000313" key="3">
    <source>
        <dbReference type="Proteomes" id="UP000191612"/>
    </source>
</evidence>
<dbReference type="Gene3D" id="3.40.50.1820">
    <property type="entry name" value="alpha/beta hydrolase"/>
    <property type="match status" value="1"/>
</dbReference>
<dbReference type="InterPro" id="IPR001375">
    <property type="entry name" value="Peptidase_S9_cat"/>
</dbReference>
<organism evidence="2 3">
    <name type="scientific">Penicillium solitum</name>
    <dbReference type="NCBI Taxonomy" id="60172"/>
    <lineage>
        <taxon>Eukaryota</taxon>
        <taxon>Fungi</taxon>
        <taxon>Dikarya</taxon>
        <taxon>Ascomycota</taxon>
        <taxon>Pezizomycotina</taxon>
        <taxon>Eurotiomycetes</taxon>
        <taxon>Eurotiomycetidae</taxon>
        <taxon>Eurotiales</taxon>
        <taxon>Aspergillaceae</taxon>
        <taxon>Penicillium</taxon>
    </lineage>
</organism>
<name>A0A1V6QX22_9EURO</name>
<evidence type="ECO:0000259" key="1">
    <source>
        <dbReference type="Pfam" id="PF00326"/>
    </source>
</evidence>
<dbReference type="GO" id="GO:0072330">
    <property type="term" value="P:monocarboxylic acid biosynthetic process"/>
    <property type="evidence" value="ECO:0007669"/>
    <property type="project" value="UniProtKB-ARBA"/>
</dbReference>